<evidence type="ECO:0000259" key="2">
    <source>
        <dbReference type="Pfam" id="PF13962"/>
    </source>
</evidence>
<reference evidence="3" key="4">
    <citation type="submission" date="2019-03" db="UniProtKB">
        <authorList>
            <consortium name="EnsemblPlants"/>
        </authorList>
    </citation>
    <scope>IDENTIFICATION</scope>
</reference>
<organism evidence="3 4">
    <name type="scientific">Aegilops tauschii subsp. strangulata</name>
    <name type="common">Goatgrass</name>
    <dbReference type="NCBI Taxonomy" id="200361"/>
    <lineage>
        <taxon>Eukaryota</taxon>
        <taxon>Viridiplantae</taxon>
        <taxon>Streptophyta</taxon>
        <taxon>Embryophyta</taxon>
        <taxon>Tracheophyta</taxon>
        <taxon>Spermatophyta</taxon>
        <taxon>Magnoliopsida</taxon>
        <taxon>Liliopsida</taxon>
        <taxon>Poales</taxon>
        <taxon>Poaceae</taxon>
        <taxon>BOP clade</taxon>
        <taxon>Pooideae</taxon>
        <taxon>Triticodae</taxon>
        <taxon>Triticeae</taxon>
        <taxon>Triticinae</taxon>
        <taxon>Aegilops</taxon>
    </lineage>
</organism>
<dbReference type="AlphaFoldDB" id="A0A453A8P2"/>
<feature type="chain" id="PRO_5046097953" description="PGG domain-containing protein" evidence="1">
    <location>
        <begin position="21"/>
        <end position="116"/>
    </location>
</feature>
<reference evidence="3" key="3">
    <citation type="journal article" date="2017" name="Nature">
        <title>Genome sequence of the progenitor of the wheat D genome Aegilops tauschii.</title>
        <authorList>
            <person name="Luo M.C."/>
            <person name="Gu Y.Q."/>
            <person name="Puiu D."/>
            <person name="Wang H."/>
            <person name="Twardziok S.O."/>
            <person name="Deal K.R."/>
            <person name="Huo N."/>
            <person name="Zhu T."/>
            <person name="Wang L."/>
            <person name="Wang Y."/>
            <person name="McGuire P.E."/>
            <person name="Liu S."/>
            <person name="Long H."/>
            <person name="Ramasamy R.K."/>
            <person name="Rodriguez J.C."/>
            <person name="Van S.L."/>
            <person name="Yuan L."/>
            <person name="Wang Z."/>
            <person name="Xia Z."/>
            <person name="Xiao L."/>
            <person name="Anderson O.D."/>
            <person name="Ouyang S."/>
            <person name="Liang Y."/>
            <person name="Zimin A.V."/>
            <person name="Pertea G."/>
            <person name="Qi P."/>
            <person name="Bennetzen J.L."/>
            <person name="Dai X."/>
            <person name="Dawson M.W."/>
            <person name="Muller H.G."/>
            <person name="Kugler K."/>
            <person name="Rivarola-Duarte L."/>
            <person name="Spannagl M."/>
            <person name="Mayer K.F.X."/>
            <person name="Lu F.H."/>
            <person name="Bevan M.W."/>
            <person name="Leroy P."/>
            <person name="Li P."/>
            <person name="You F.M."/>
            <person name="Sun Q."/>
            <person name="Liu Z."/>
            <person name="Lyons E."/>
            <person name="Wicker T."/>
            <person name="Salzberg S.L."/>
            <person name="Devos K.M."/>
            <person name="Dvorak J."/>
        </authorList>
    </citation>
    <scope>NUCLEOTIDE SEQUENCE [LARGE SCALE GENOMIC DNA]</scope>
    <source>
        <strain evidence="3">cv. AL8/78</strain>
    </source>
</reference>
<dbReference type="Pfam" id="PF13962">
    <property type="entry name" value="PGG"/>
    <property type="match status" value="1"/>
</dbReference>
<proteinExistence type="predicted"/>
<evidence type="ECO:0000313" key="4">
    <source>
        <dbReference type="Proteomes" id="UP000015105"/>
    </source>
</evidence>
<protein>
    <recommendedName>
        <fullName evidence="2">PGG domain-containing protein</fullName>
    </recommendedName>
</protein>
<evidence type="ECO:0000313" key="3">
    <source>
        <dbReference type="EnsemblPlants" id="AET2Gv20030400.1"/>
    </source>
</evidence>
<dbReference type="STRING" id="200361.A0A453A8P2"/>
<reference evidence="3" key="5">
    <citation type="journal article" date="2021" name="G3 (Bethesda)">
        <title>Aegilops tauschii genome assembly Aet v5.0 features greater sequence contiguity and improved annotation.</title>
        <authorList>
            <person name="Wang L."/>
            <person name="Zhu T."/>
            <person name="Rodriguez J.C."/>
            <person name="Deal K.R."/>
            <person name="Dubcovsky J."/>
            <person name="McGuire P.E."/>
            <person name="Lux T."/>
            <person name="Spannagl M."/>
            <person name="Mayer K.F.X."/>
            <person name="Baldrich P."/>
            <person name="Meyers B.C."/>
            <person name="Huo N."/>
            <person name="Gu Y.Q."/>
            <person name="Zhou H."/>
            <person name="Devos K.M."/>
            <person name="Bennetzen J.L."/>
            <person name="Unver T."/>
            <person name="Budak H."/>
            <person name="Gulick P.J."/>
            <person name="Galiba G."/>
            <person name="Kalapos B."/>
            <person name="Nelson D.R."/>
            <person name="Li P."/>
            <person name="You F.M."/>
            <person name="Luo M.C."/>
            <person name="Dvorak J."/>
        </authorList>
    </citation>
    <scope>NUCLEOTIDE SEQUENCE [LARGE SCALE GENOMIC DNA]</scope>
    <source>
        <strain evidence="3">cv. AL8/78</strain>
    </source>
</reference>
<keyword evidence="1" id="KW-0732">Signal</keyword>
<reference evidence="4" key="1">
    <citation type="journal article" date="2014" name="Science">
        <title>Ancient hybridizations among the ancestral genomes of bread wheat.</title>
        <authorList>
            <consortium name="International Wheat Genome Sequencing Consortium,"/>
            <person name="Marcussen T."/>
            <person name="Sandve S.R."/>
            <person name="Heier L."/>
            <person name="Spannagl M."/>
            <person name="Pfeifer M."/>
            <person name="Jakobsen K.S."/>
            <person name="Wulff B.B."/>
            <person name="Steuernagel B."/>
            <person name="Mayer K.F."/>
            <person name="Olsen O.A."/>
        </authorList>
    </citation>
    <scope>NUCLEOTIDE SEQUENCE [LARGE SCALE GENOMIC DNA]</scope>
    <source>
        <strain evidence="4">cv. AL8/78</strain>
    </source>
</reference>
<name>A0A453A8P2_AEGTS</name>
<sequence length="116" mass="12498">MRKYVLMLATLVATVAYGVGFSPPGGIWQENAAGHLAGEPIVRSTNNLRYLFVSGDSREMYFNRGSNDQREEMNLGTSRAQQQLLDVGEEERLRLDAVAGGGDKGGGGGLSIGFKF</sequence>
<dbReference type="EnsemblPlants" id="AET2Gv20030400.1">
    <property type="protein sequence ID" value="AET2Gv20030400.1"/>
    <property type="gene ID" value="AET2Gv20030400"/>
</dbReference>
<feature type="domain" description="PGG" evidence="2">
    <location>
        <begin position="2"/>
        <end position="52"/>
    </location>
</feature>
<accession>A0A453A8P2</accession>
<reference evidence="4" key="2">
    <citation type="journal article" date="2017" name="Nat. Plants">
        <title>The Aegilops tauschii genome reveals multiple impacts of transposons.</title>
        <authorList>
            <person name="Zhao G."/>
            <person name="Zou C."/>
            <person name="Li K."/>
            <person name="Wang K."/>
            <person name="Li T."/>
            <person name="Gao L."/>
            <person name="Zhang X."/>
            <person name="Wang H."/>
            <person name="Yang Z."/>
            <person name="Liu X."/>
            <person name="Jiang W."/>
            <person name="Mao L."/>
            <person name="Kong X."/>
            <person name="Jiao Y."/>
            <person name="Jia J."/>
        </authorList>
    </citation>
    <scope>NUCLEOTIDE SEQUENCE [LARGE SCALE GENOMIC DNA]</scope>
    <source>
        <strain evidence="4">cv. AL8/78</strain>
    </source>
</reference>
<evidence type="ECO:0000256" key="1">
    <source>
        <dbReference type="SAM" id="SignalP"/>
    </source>
</evidence>
<dbReference type="Proteomes" id="UP000015105">
    <property type="component" value="Chromosome 2D"/>
</dbReference>
<keyword evidence="4" id="KW-1185">Reference proteome</keyword>
<dbReference type="Gramene" id="AET2Gv20030400.1">
    <property type="protein sequence ID" value="AET2Gv20030400.1"/>
    <property type="gene ID" value="AET2Gv20030400"/>
</dbReference>
<feature type="signal peptide" evidence="1">
    <location>
        <begin position="1"/>
        <end position="20"/>
    </location>
</feature>
<dbReference type="InterPro" id="IPR026961">
    <property type="entry name" value="PGG_dom"/>
</dbReference>